<protein>
    <submittedName>
        <fullName evidence="1 3">Uncharacterized protein</fullName>
    </submittedName>
</protein>
<accession>A0A183UZC0</accession>
<dbReference type="AlphaFoldDB" id="A0A183UZC0"/>
<organism evidence="2 3">
    <name type="scientific">Toxocara canis</name>
    <name type="common">Canine roundworm</name>
    <dbReference type="NCBI Taxonomy" id="6265"/>
    <lineage>
        <taxon>Eukaryota</taxon>
        <taxon>Metazoa</taxon>
        <taxon>Ecdysozoa</taxon>
        <taxon>Nematoda</taxon>
        <taxon>Chromadorea</taxon>
        <taxon>Rhabditida</taxon>
        <taxon>Spirurina</taxon>
        <taxon>Ascaridomorpha</taxon>
        <taxon>Ascaridoidea</taxon>
        <taxon>Toxocaridae</taxon>
        <taxon>Toxocara</taxon>
    </lineage>
</organism>
<reference evidence="1 2" key="2">
    <citation type="submission" date="2018-11" db="EMBL/GenBank/DDBJ databases">
        <authorList>
            <consortium name="Pathogen Informatics"/>
        </authorList>
    </citation>
    <scope>NUCLEOTIDE SEQUENCE [LARGE SCALE GENOMIC DNA]</scope>
</reference>
<dbReference type="EMBL" id="UYWY01021923">
    <property type="protein sequence ID" value="VDM45161.1"/>
    <property type="molecule type" value="Genomic_DNA"/>
</dbReference>
<keyword evidence="2" id="KW-1185">Reference proteome</keyword>
<reference evidence="3" key="1">
    <citation type="submission" date="2016-06" db="UniProtKB">
        <authorList>
            <consortium name="WormBaseParasite"/>
        </authorList>
    </citation>
    <scope>IDENTIFICATION</scope>
</reference>
<proteinExistence type="predicted"/>
<sequence length="66" mass="7229">MNGDRCIKMAGSTQEVRHDAPHSGCSNWPARWGKIRKESQSSTDVTVAADRVVKALQSPDKVEHPA</sequence>
<gene>
    <name evidence="1" type="ORF">TCNE_LOCUS13840</name>
</gene>
<name>A0A183UZC0_TOXCA</name>
<evidence type="ECO:0000313" key="1">
    <source>
        <dbReference type="EMBL" id="VDM45161.1"/>
    </source>
</evidence>
<evidence type="ECO:0000313" key="2">
    <source>
        <dbReference type="Proteomes" id="UP000050794"/>
    </source>
</evidence>
<evidence type="ECO:0000313" key="3">
    <source>
        <dbReference type="WBParaSite" id="TCNE_0001384001-mRNA-1"/>
    </source>
</evidence>
<dbReference type="WBParaSite" id="TCNE_0001384001-mRNA-1">
    <property type="protein sequence ID" value="TCNE_0001384001-mRNA-1"/>
    <property type="gene ID" value="TCNE_0001384001"/>
</dbReference>
<dbReference type="Proteomes" id="UP000050794">
    <property type="component" value="Unassembled WGS sequence"/>
</dbReference>